<dbReference type="Pfam" id="PF20463">
    <property type="entry name" value="PDH_C"/>
    <property type="match status" value="1"/>
</dbReference>
<name>A0A7C7D5N8_9FIRM</name>
<dbReference type="Proteomes" id="UP000553059">
    <property type="component" value="Unassembled WGS sequence"/>
</dbReference>
<feature type="domain" description="Prephenate/arogenate dehydrogenase" evidence="4">
    <location>
        <begin position="19"/>
        <end position="297"/>
    </location>
</feature>
<dbReference type="PANTHER" id="PTHR21363:SF0">
    <property type="entry name" value="PREPHENATE DEHYDROGENASE [NADP(+)]"/>
    <property type="match status" value="1"/>
</dbReference>
<dbReference type="GO" id="GO:0006571">
    <property type="term" value="P:tyrosine biosynthetic process"/>
    <property type="evidence" value="ECO:0007669"/>
    <property type="project" value="InterPro"/>
</dbReference>
<evidence type="ECO:0000313" key="5">
    <source>
        <dbReference type="EMBL" id="HHY26814.1"/>
    </source>
</evidence>
<evidence type="ECO:0000256" key="1">
    <source>
        <dbReference type="ARBA" id="ARBA00007964"/>
    </source>
</evidence>
<dbReference type="InterPro" id="IPR050812">
    <property type="entry name" value="Preph/Arog_dehydrog"/>
</dbReference>
<proteinExistence type="inferred from homology"/>
<comment type="pathway">
    <text evidence="3">Amino-acid biosynthesis.</text>
</comment>
<dbReference type="InterPro" id="IPR008927">
    <property type="entry name" value="6-PGluconate_DH-like_C_sf"/>
</dbReference>
<dbReference type="GO" id="GO:0004665">
    <property type="term" value="F:prephenate dehydrogenase (NADP+) activity"/>
    <property type="evidence" value="ECO:0007669"/>
    <property type="project" value="InterPro"/>
</dbReference>
<dbReference type="Pfam" id="PF02153">
    <property type="entry name" value="PDH_N"/>
    <property type="match status" value="1"/>
</dbReference>
<evidence type="ECO:0000313" key="6">
    <source>
        <dbReference type="Proteomes" id="UP000553059"/>
    </source>
</evidence>
<dbReference type="InterPro" id="IPR036291">
    <property type="entry name" value="NAD(P)-bd_dom_sf"/>
</dbReference>
<evidence type="ECO:0000256" key="3">
    <source>
        <dbReference type="ARBA" id="ARBA00029440"/>
    </source>
</evidence>
<dbReference type="Gene3D" id="3.40.50.720">
    <property type="entry name" value="NAD(P)-binding Rossmann-like Domain"/>
    <property type="match status" value="1"/>
</dbReference>
<keyword evidence="2" id="KW-0560">Oxidoreductase</keyword>
<sequence>MEKVRETVLSGGWTGQRQPCACVIGLGLIGGSWAGALARHGWSVYAVECNEESLKEAKVRGWIKEGWQEMPEILDVDLVILATPISMLTESLAQIVGRVPNRILITDVGSVKKEICRAMDNLDSVYFIGGHPMTGSEQHGLQAANPDLFQGYPYVLTPHPSCPQDMVERFSELVQALGARIVFREAEDHDHEVALISHVPHVLSLALALAAAEGISEGKPLELAGRSFREITRLVDSSPRMWRDILFSNSSAILRSLDIWEGKLKEIRGIIECSDGEEILKVFERAQAARGQVLKRR</sequence>
<comment type="caution">
    <text evidence="5">The sequence shown here is derived from an EMBL/GenBank/DDBJ whole genome shotgun (WGS) entry which is preliminary data.</text>
</comment>
<protein>
    <submittedName>
        <fullName evidence="5">Prephenate dehydrogenase/arogenate dehydrogenase family protein</fullName>
    </submittedName>
</protein>
<dbReference type="AlphaFoldDB" id="A0A7C7D5N8"/>
<dbReference type="EMBL" id="DUTF01000201">
    <property type="protein sequence ID" value="HHY26814.1"/>
    <property type="molecule type" value="Genomic_DNA"/>
</dbReference>
<dbReference type="PROSITE" id="PS51176">
    <property type="entry name" value="PDH_ADH"/>
    <property type="match status" value="1"/>
</dbReference>
<dbReference type="Gene3D" id="1.10.3660.10">
    <property type="entry name" value="6-phosphogluconate dehydrogenase C-terminal like domain"/>
    <property type="match status" value="1"/>
</dbReference>
<organism evidence="5 6">
    <name type="scientific">Desulfitobacterium dehalogenans</name>
    <dbReference type="NCBI Taxonomy" id="36854"/>
    <lineage>
        <taxon>Bacteria</taxon>
        <taxon>Bacillati</taxon>
        <taxon>Bacillota</taxon>
        <taxon>Clostridia</taxon>
        <taxon>Eubacteriales</taxon>
        <taxon>Desulfitobacteriaceae</taxon>
        <taxon>Desulfitobacterium</taxon>
    </lineage>
</organism>
<dbReference type="SUPFAM" id="SSF51735">
    <property type="entry name" value="NAD(P)-binding Rossmann-fold domains"/>
    <property type="match status" value="1"/>
</dbReference>
<comment type="similarity">
    <text evidence="1">Belongs to the prephenate/arogenate dehydrogenase family.</text>
</comment>
<dbReference type="PANTHER" id="PTHR21363">
    <property type="entry name" value="PREPHENATE DEHYDROGENASE"/>
    <property type="match status" value="1"/>
</dbReference>
<dbReference type="InterPro" id="IPR003099">
    <property type="entry name" value="Prephen_DH"/>
</dbReference>
<dbReference type="GO" id="GO:0008977">
    <property type="term" value="F:prephenate dehydrogenase (NAD+) activity"/>
    <property type="evidence" value="ECO:0007669"/>
    <property type="project" value="InterPro"/>
</dbReference>
<dbReference type="InterPro" id="IPR046825">
    <property type="entry name" value="PDH_C"/>
</dbReference>
<reference evidence="5 6" key="1">
    <citation type="journal article" date="2020" name="Biotechnol. Biofuels">
        <title>New insights from the biogas microbiome by comprehensive genome-resolved metagenomics of nearly 1600 species originating from multiple anaerobic digesters.</title>
        <authorList>
            <person name="Campanaro S."/>
            <person name="Treu L."/>
            <person name="Rodriguez-R L.M."/>
            <person name="Kovalovszki A."/>
            <person name="Ziels R.M."/>
            <person name="Maus I."/>
            <person name="Zhu X."/>
            <person name="Kougias P.G."/>
            <person name="Basile A."/>
            <person name="Luo G."/>
            <person name="Schluter A."/>
            <person name="Konstantinidis K.T."/>
            <person name="Angelidaki I."/>
        </authorList>
    </citation>
    <scope>NUCLEOTIDE SEQUENCE [LARGE SCALE GENOMIC DNA]</scope>
    <source>
        <strain evidence="5">AS05jafATM_4</strain>
    </source>
</reference>
<dbReference type="GO" id="GO:0070403">
    <property type="term" value="F:NAD+ binding"/>
    <property type="evidence" value="ECO:0007669"/>
    <property type="project" value="InterPro"/>
</dbReference>
<dbReference type="SUPFAM" id="SSF48179">
    <property type="entry name" value="6-phosphogluconate dehydrogenase C-terminal domain-like"/>
    <property type="match status" value="1"/>
</dbReference>
<dbReference type="InterPro" id="IPR046826">
    <property type="entry name" value="PDH_N"/>
</dbReference>
<accession>A0A7C7D5N8</accession>
<evidence type="ECO:0000256" key="2">
    <source>
        <dbReference type="ARBA" id="ARBA00023002"/>
    </source>
</evidence>
<evidence type="ECO:0000259" key="4">
    <source>
        <dbReference type="PROSITE" id="PS51176"/>
    </source>
</evidence>
<gene>
    <name evidence="5" type="ORF">GX523_08735</name>
</gene>